<reference evidence="1" key="1">
    <citation type="submission" date="2020-02" db="EMBL/GenBank/DDBJ databases">
        <authorList>
            <person name="Meier V. D."/>
        </authorList>
    </citation>
    <scope>NUCLEOTIDE SEQUENCE</scope>
    <source>
        <strain evidence="1">AVDCRST_MAG07</strain>
    </source>
</reference>
<organism evidence="1">
    <name type="scientific">uncultured Frankineae bacterium</name>
    <dbReference type="NCBI Taxonomy" id="437475"/>
    <lineage>
        <taxon>Bacteria</taxon>
        <taxon>Bacillati</taxon>
        <taxon>Actinomycetota</taxon>
        <taxon>Actinomycetes</taxon>
        <taxon>Frankiales</taxon>
        <taxon>environmental samples</taxon>
    </lineage>
</organism>
<dbReference type="EMBL" id="CADCUB010000086">
    <property type="protein sequence ID" value="CAA9329069.1"/>
    <property type="molecule type" value="Genomic_DNA"/>
</dbReference>
<dbReference type="AlphaFoldDB" id="A0A6J4LDX6"/>
<proteinExistence type="predicted"/>
<sequence length="69" mass="7460">MSLVTTPARHLATCPRCAGTKVTAITMTLHDGSCVDFSSCHTCEARSWRQGGQELDISTVLGKARKPRL</sequence>
<evidence type="ECO:0000313" key="1">
    <source>
        <dbReference type="EMBL" id="CAA9329069.1"/>
    </source>
</evidence>
<name>A0A6J4LDX6_9ACTN</name>
<protein>
    <submittedName>
        <fullName evidence="1">Uncharacterized protein</fullName>
    </submittedName>
</protein>
<gene>
    <name evidence="1" type="ORF">AVDCRST_MAG07-1690</name>
</gene>
<accession>A0A6J4LDX6</accession>